<reference evidence="2" key="1">
    <citation type="submission" date="2022-12" db="EMBL/GenBank/DDBJ databases">
        <title>Chromosome-level genome assembly of the bean flower thrips Megalurothrips usitatus.</title>
        <authorList>
            <person name="Ma L."/>
            <person name="Liu Q."/>
            <person name="Li H."/>
            <person name="Cai W."/>
        </authorList>
    </citation>
    <scope>NUCLEOTIDE SEQUENCE</scope>
    <source>
        <strain evidence="2">Cailab_2022a</strain>
    </source>
</reference>
<proteinExistence type="predicted"/>
<comment type="caution">
    <text evidence="2">The sequence shown here is derived from an EMBL/GenBank/DDBJ whole genome shotgun (WGS) entry which is preliminary data.</text>
</comment>
<evidence type="ECO:0000256" key="1">
    <source>
        <dbReference type="SAM" id="MobiDB-lite"/>
    </source>
</evidence>
<dbReference type="CDD" id="cd09272">
    <property type="entry name" value="RNase_HI_RT_Ty1"/>
    <property type="match status" value="1"/>
</dbReference>
<accession>A0AAV7X797</accession>
<evidence type="ECO:0000313" key="3">
    <source>
        <dbReference type="Proteomes" id="UP001075354"/>
    </source>
</evidence>
<dbReference type="AlphaFoldDB" id="A0AAV7X797"/>
<protein>
    <submittedName>
        <fullName evidence="2">Uncharacterized protein</fullName>
    </submittedName>
</protein>
<dbReference type="EMBL" id="JAPTSV010000014">
    <property type="protein sequence ID" value="KAJ1520411.1"/>
    <property type="molecule type" value="Genomic_DNA"/>
</dbReference>
<feature type="compositionally biased region" description="Acidic residues" evidence="1">
    <location>
        <begin position="149"/>
        <end position="160"/>
    </location>
</feature>
<dbReference type="Pfam" id="PF14223">
    <property type="entry name" value="Retrotran_gag_2"/>
    <property type="match status" value="1"/>
</dbReference>
<organism evidence="2 3">
    <name type="scientific">Megalurothrips usitatus</name>
    <name type="common">bean blossom thrips</name>
    <dbReference type="NCBI Taxonomy" id="439358"/>
    <lineage>
        <taxon>Eukaryota</taxon>
        <taxon>Metazoa</taxon>
        <taxon>Ecdysozoa</taxon>
        <taxon>Arthropoda</taxon>
        <taxon>Hexapoda</taxon>
        <taxon>Insecta</taxon>
        <taxon>Pterygota</taxon>
        <taxon>Neoptera</taxon>
        <taxon>Paraneoptera</taxon>
        <taxon>Thysanoptera</taxon>
        <taxon>Terebrantia</taxon>
        <taxon>Thripoidea</taxon>
        <taxon>Thripidae</taxon>
        <taxon>Megalurothrips</taxon>
    </lineage>
</organism>
<dbReference type="PANTHER" id="PTHR11439">
    <property type="entry name" value="GAG-POL-RELATED RETROTRANSPOSON"/>
    <property type="match status" value="1"/>
</dbReference>
<dbReference type="PANTHER" id="PTHR11439:SF440">
    <property type="entry name" value="INTEGRASE CATALYTIC DOMAIN-CONTAINING PROTEIN"/>
    <property type="match status" value="1"/>
</dbReference>
<gene>
    <name evidence="2" type="ORF">ONE63_003543</name>
</gene>
<keyword evidence="3" id="KW-1185">Reference proteome</keyword>
<feature type="region of interest" description="Disordered" evidence="1">
    <location>
        <begin position="130"/>
        <end position="170"/>
    </location>
</feature>
<name>A0AAV7X797_9NEOP</name>
<sequence>MAPGMENKLRKVEILTGIQQSHRNEDALNYIIQRVDDLNLYNVDHCATAKQAWSKLKEIHTKLDVIQFVEILEELIATNKNDSMPMRDYIGKVTKLMKEIESVIASMNNNMEAMTAAFLIRGLKMNPRNCEKVKKQQSKKKKANKADYEEGEESSEEEEKEETKVKTRKAHAKVNVRTASSSVNVCASLSKMKKQEERYFDKRGFEISTKNGCKKISDKEGAFLVSFWDETNQMYKTEADFIEENVTKKKEEKSRVKISGNRLQVTWHDRFGHLTQLPERSEFDHCMHYRENLIIGFHVDDFIIVGVKPEVDLFKKQIRKFYEIKDFGRLKNLLGIAIQFKNSAESDYNTEEIPPKFCGFIYRQATGSLQHLVNNTRPDIAFAVSTLSQKNQDPTSKNWKNIKHLLKYLKQTKNLTINYKRTGAPLQAYVDADWSAKRSTTGYVIILGGSPIYWKTREVIYFKGLLREINYSEFVPSPSIINIDNQGAMKKAERKTNTEISKYIENKYDFIREEILNQRIKLEYVPSADNAADVFTKLLSGAKTSELIKKMGLIFSA</sequence>
<evidence type="ECO:0000313" key="2">
    <source>
        <dbReference type="EMBL" id="KAJ1520411.1"/>
    </source>
</evidence>
<dbReference type="Proteomes" id="UP001075354">
    <property type="component" value="Chromosome 14"/>
</dbReference>